<accession>A0A5C5V7K7</accession>
<evidence type="ECO:0008006" key="3">
    <source>
        <dbReference type="Google" id="ProtNLM"/>
    </source>
</evidence>
<dbReference type="InterPro" id="IPR036439">
    <property type="entry name" value="Dockerin_dom_sf"/>
</dbReference>
<dbReference type="PROSITE" id="PS00018">
    <property type="entry name" value="EF_HAND_1"/>
    <property type="match status" value="1"/>
</dbReference>
<sequence>MVVAAAAAWTSAEAAVTVSSLHDASFDGLDALISDSDLIQGLVDEPVSFNDPGVYTNVGDLGWHPANTNPADHLPIFTDGLGGVRNLAGLLNENFLDGGNMPVSGAPVKVVEYVLESPSDIGKINILSGNRLNADGRIFMSVSILYSTDGATFQELGYFQSDPSGAVNNENSPVAPFDPAQSATLTSIFDDANATMLSGVTNIEFSFYAVDNDDVGRLADPFDGVNPFTGEDDELSPAFKSPLIWEIDVLPPTEGLIGDYNNDGFVNAADYTTWRDSLDDSVAPGEGADGNNNGVIDQGDYELWRQNYGLSATAVGASAAPEPAAVGLVLAALAAVGGLRAARQRQ</sequence>
<evidence type="ECO:0000313" key="2">
    <source>
        <dbReference type="Proteomes" id="UP000316714"/>
    </source>
</evidence>
<dbReference type="Proteomes" id="UP000316714">
    <property type="component" value="Unassembled WGS sequence"/>
</dbReference>
<evidence type="ECO:0000313" key="1">
    <source>
        <dbReference type="EMBL" id="TWT33722.1"/>
    </source>
</evidence>
<dbReference type="SUPFAM" id="SSF63446">
    <property type="entry name" value="Type I dockerin domain"/>
    <property type="match status" value="1"/>
</dbReference>
<reference evidence="1 2" key="1">
    <citation type="submission" date="2019-02" db="EMBL/GenBank/DDBJ databases">
        <title>Deep-cultivation of Planctomycetes and their phenomic and genomic characterization uncovers novel biology.</title>
        <authorList>
            <person name="Wiegand S."/>
            <person name="Jogler M."/>
            <person name="Boedeker C."/>
            <person name="Pinto D."/>
            <person name="Vollmers J."/>
            <person name="Rivas-Marin E."/>
            <person name="Kohn T."/>
            <person name="Peeters S.H."/>
            <person name="Heuer A."/>
            <person name="Rast P."/>
            <person name="Oberbeckmann S."/>
            <person name="Bunk B."/>
            <person name="Jeske O."/>
            <person name="Meyerdierks A."/>
            <person name="Storesund J.E."/>
            <person name="Kallscheuer N."/>
            <person name="Luecker S."/>
            <person name="Lage O.M."/>
            <person name="Pohl T."/>
            <person name="Merkel B.J."/>
            <person name="Hornburger P."/>
            <person name="Mueller R.-W."/>
            <person name="Bruemmer F."/>
            <person name="Labrenz M."/>
            <person name="Spormann A.M."/>
            <person name="Op Den Camp H."/>
            <person name="Overmann J."/>
            <person name="Amann R."/>
            <person name="Jetten M.S.M."/>
            <person name="Mascher T."/>
            <person name="Medema M.H."/>
            <person name="Devos D.P."/>
            <person name="Kaster A.-K."/>
            <person name="Ovreas L."/>
            <person name="Rohde M."/>
            <person name="Galperin M.Y."/>
            <person name="Jogler C."/>
        </authorList>
    </citation>
    <scope>NUCLEOTIDE SEQUENCE [LARGE SCALE GENOMIC DNA]</scope>
    <source>
        <strain evidence="1 2">KOR34</strain>
    </source>
</reference>
<dbReference type="GO" id="GO:0000272">
    <property type="term" value="P:polysaccharide catabolic process"/>
    <property type="evidence" value="ECO:0007669"/>
    <property type="project" value="InterPro"/>
</dbReference>
<dbReference type="EMBL" id="SIHJ01000002">
    <property type="protein sequence ID" value="TWT33722.1"/>
    <property type="molecule type" value="Genomic_DNA"/>
</dbReference>
<protein>
    <recommendedName>
        <fullName evidence="3">PEP-CTERM protein-sorting domain-containing protein</fullName>
    </recommendedName>
</protein>
<organism evidence="1 2">
    <name type="scientific">Posidoniimonas corsicana</name>
    <dbReference type="NCBI Taxonomy" id="1938618"/>
    <lineage>
        <taxon>Bacteria</taxon>
        <taxon>Pseudomonadati</taxon>
        <taxon>Planctomycetota</taxon>
        <taxon>Planctomycetia</taxon>
        <taxon>Pirellulales</taxon>
        <taxon>Lacipirellulaceae</taxon>
        <taxon>Posidoniimonas</taxon>
    </lineage>
</organism>
<gene>
    <name evidence="1" type="ORF">KOR34_35550</name>
</gene>
<proteinExistence type="predicted"/>
<comment type="caution">
    <text evidence="1">The sequence shown here is derived from an EMBL/GenBank/DDBJ whole genome shotgun (WGS) entry which is preliminary data.</text>
</comment>
<dbReference type="InterPro" id="IPR018247">
    <property type="entry name" value="EF_Hand_1_Ca_BS"/>
</dbReference>
<dbReference type="Gene3D" id="1.10.1330.10">
    <property type="entry name" value="Dockerin domain"/>
    <property type="match status" value="1"/>
</dbReference>
<dbReference type="AlphaFoldDB" id="A0A5C5V7K7"/>
<keyword evidence="2" id="KW-1185">Reference proteome</keyword>
<name>A0A5C5V7K7_9BACT</name>